<dbReference type="SMART" id="SM00213">
    <property type="entry name" value="UBQ"/>
    <property type="match status" value="1"/>
</dbReference>
<dbReference type="PRINTS" id="PR00348">
    <property type="entry name" value="UBIQUITIN"/>
</dbReference>
<dbReference type="PROSITE" id="PS50053">
    <property type="entry name" value="UBIQUITIN_2"/>
    <property type="match status" value="1"/>
</dbReference>
<dbReference type="Pfam" id="PF00240">
    <property type="entry name" value="ubiquitin"/>
    <property type="match status" value="1"/>
</dbReference>
<gene>
    <name evidence="2" type="ORF">C4K03_2410</name>
</gene>
<dbReference type="Proteomes" id="UP000268696">
    <property type="component" value="Chromosome"/>
</dbReference>
<dbReference type="RefSeq" id="WP_124377341.1">
    <property type="nucleotide sequence ID" value="NZ_CP027754.1"/>
</dbReference>
<evidence type="ECO:0000313" key="3">
    <source>
        <dbReference type="Proteomes" id="UP000268696"/>
    </source>
</evidence>
<dbReference type="Gene3D" id="3.10.20.90">
    <property type="entry name" value="Phosphatidylinositol 3-kinase Catalytic Subunit, Chain A, domain 1"/>
    <property type="match status" value="1"/>
</dbReference>
<proteinExistence type="predicted"/>
<organism evidence="2 3">
    <name type="scientific">Pseudomonas synxantha</name>
    <dbReference type="NCBI Taxonomy" id="47883"/>
    <lineage>
        <taxon>Bacteria</taxon>
        <taxon>Pseudomonadati</taxon>
        <taxon>Pseudomonadota</taxon>
        <taxon>Gammaproteobacteria</taxon>
        <taxon>Pseudomonadales</taxon>
        <taxon>Pseudomonadaceae</taxon>
        <taxon>Pseudomonas</taxon>
    </lineage>
</organism>
<sequence length="79" mass="9015">MIIYVEITPSDTISLDVQSTDTIKTVKEHMKAENEMFSPPFLLYLANTLLDDGRTLSSYNVGTNAKLRFELDQDFKVLK</sequence>
<accession>A0A3G7U5J1</accession>
<dbReference type="InterPro" id="IPR000626">
    <property type="entry name" value="Ubiquitin-like_dom"/>
</dbReference>
<evidence type="ECO:0000259" key="1">
    <source>
        <dbReference type="PROSITE" id="PS50053"/>
    </source>
</evidence>
<name>A0A3G7U5J1_9PSED</name>
<dbReference type="SUPFAM" id="SSF54236">
    <property type="entry name" value="Ubiquitin-like"/>
    <property type="match status" value="1"/>
</dbReference>
<dbReference type="EMBL" id="CP027754">
    <property type="protein sequence ID" value="AZE54565.1"/>
    <property type="molecule type" value="Genomic_DNA"/>
</dbReference>
<protein>
    <recommendedName>
        <fullName evidence="1">Ubiquitin-like domain-containing protein</fullName>
    </recommendedName>
</protein>
<dbReference type="InterPro" id="IPR029071">
    <property type="entry name" value="Ubiquitin-like_domsf"/>
</dbReference>
<dbReference type="InterPro" id="IPR019956">
    <property type="entry name" value="Ubiquitin_dom"/>
</dbReference>
<feature type="domain" description="Ubiquitin-like" evidence="1">
    <location>
        <begin position="1"/>
        <end position="73"/>
    </location>
</feature>
<dbReference type="AlphaFoldDB" id="A0A3G7U5J1"/>
<evidence type="ECO:0000313" key="2">
    <source>
        <dbReference type="EMBL" id="AZE54565.1"/>
    </source>
</evidence>
<reference evidence="2 3" key="1">
    <citation type="submission" date="2018-03" db="EMBL/GenBank/DDBJ databases">
        <title>Diversity of phytobeneficial traits revealed by whole-genome analysis of worldwide-isolated phenazine-producing Pseudomonas spp.</title>
        <authorList>
            <person name="Biessy A."/>
            <person name="Novinscak A."/>
            <person name="Blom J."/>
            <person name="Leger G."/>
            <person name="Thomashow L.S."/>
            <person name="Cazorla F.M."/>
            <person name="Josic D."/>
            <person name="Filion M."/>
        </authorList>
    </citation>
    <scope>NUCLEOTIDE SEQUENCE [LARGE SCALE GENOMIC DNA]</scope>
    <source>
        <strain evidence="2 3">30B</strain>
    </source>
</reference>